<dbReference type="EMBL" id="CP014587">
    <property type="protein sequence ID" value="ANZ77752.1"/>
    <property type="molecule type" value="Genomic_DNA"/>
</dbReference>
<dbReference type="Pfam" id="PF23305">
    <property type="entry name" value="DUF7082"/>
    <property type="match status" value="1"/>
</dbReference>
<dbReference type="InterPro" id="IPR055509">
    <property type="entry name" value="DUF7082"/>
</dbReference>
<dbReference type="AlphaFoldDB" id="A0A1B2JIF0"/>
<reference evidence="2 3" key="1">
    <citation type="submission" date="2016-02" db="EMBL/GenBank/DDBJ databases">
        <title>Comparative genomic and transcriptomic foundation for Pichia pastoris.</title>
        <authorList>
            <person name="Love K.R."/>
            <person name="Shah K.A."/>
            <person name="Whittaker C.A."/>
            <person name="Wu J."/>
            <person name="Bartlett M.C."/>
            <person name="Ma D."/>
            <person name="Leeson R.L."/>
            <person name="Priest M."/>
            <person name="Young S.K."/>
            <person name="Love J.C."/>
        </authorList>
    </citation>
    <scope>NUCLEOTIDE SEQUENCE [LARGE SCALE GENOMIC DNA]</scope>
    <source>
        <strain evidence="2 3">ATCC 28485</strain>
    </source>
</reference>
<gene>
    <name evidence="2" type="ORF">ATY40_BA7505251</name>
</gene>
<keyword evidence="3" id="KW-1185">Reference proteome</keyword>
<proteinExistence type="predicted"/>
<dbReference type="Proteomes" id="UP000094565">
    <property type="component" value="Chromosome 4"/>
</dbReference>
<sequence>MLAENGDYCRTNNRKGFRNNFYNKEQLSGDLLEANLFASPIGDLILHSMPCAPIITDPEQPQEPQLKYKNQCSCHQELDMKTEDQQKLFLLPDMLSKNIFNSQPSMFVNSTVDISFDQSVQNLSSYGLNSVEETPSPECASVSLDLISNVEASTKSLEAAVNCKRQMFQLRKESRVKGLNHSGDIDVATSNFLNHSWLPLVRGRHFGASNCRPPKKPLFPGTRYVTARLRLEYSSCEDMCLPEWNEYELKDSRRIIRIERRYDSNEVVASFSIVGSAVENPETGPASNPNVRVLEVSCLKCLINDDESEEEQYVNECKSDKAQAQCDLTEQLNSCSNGELNSPNPKMARNSIGCKYYITSVEVIKIIELLIGSYSTSDRQQRRKERGRMRSNLAQFWSKHLVSSSRKTTKRCSVSTCNNDYLAGLEHRINTYDVRKPRVFDKSVKIMEWSKLGPALQRAIQSYYMVRLDESSNKIATTNSN</sequence>
<organism evidence="2 3">
    <name type="scientific">Komagataella pastoris</name>
    <name type="common">Yeast</name>
    <name type="synonym">Pichia pastoris</name>
    <dbReference type="NCBI Taxonomy" id="4922"/>
    <lineage>
        <taxon>Eukaryota</taxon>
        <taxon>Fungi</taxon>
        <taxon>Dikarya</taxon>
        <taxon>Ascomycota</taxon>
        <taxon>Saccharomycotina</taxon>
        <taxon>Pichiomycetes</taxon>
        <taxon>Pichiales</taxon>
        <taxon>Pichiaceae</taxon>
        <taxon>Komagataella</taxon>
    </lineage>
</organism>
<evidence type="ECO:0000313" key="3">
    <source>
        <dbReference type="Proteomes" id="UP000094565"/>
    </source>
</evidence>
<evidence type="ECO:0000313" key="2">
    <source>
        <dbReference type="EMBL" id="ANZ77752.1"/>
    </source>
</evidence>
<protein>
    <submittedName>
        <fullName evidence="2">BA75_05251T0</fullName>
    </submittedName>
</protein>
<dbReference type="OrthoDB" id="1751210at2759"/>
<evidence type="ECO:0000259" key="1">
    <source>
        <dbReference type="Pfam" id="PF23305"/>
    </source>
</evidence>
<feature type="domain" description="DUF7082" evidence="1">
    <location>
        <begin position="355"/>
        <end position="459"/>
    </location>
</feature>
<accession>A0A1B2JIF0</accession>
<name>A0A1B2JIF0_PICPA</name>